<keyword evidence="2" id="KW-1133">Transmembrane helix</keyword>
<evidence type="ECO:0000256" key="2">
    <source>
        <dbReference type="SAM" id="Phobius"/>
    </source>
</evidence>
<organism evidence="3 4">
    <name type="scientific">Steinernema carpocapsae</name>
    <name type="common">Entomopathogenic nematode</name>
    <dbReference type="NCBI Taxonomy" id="34508"/>
    <lineage>
        <taxon>Eukaryota</taxon>
        <taxon>Metazoa</taxon>
        <taxon>Ecdysozoa</taxon>
        <taxon>Nematoda</taxon>
        <taxon>Chromadorea</taxon>
        <taxon>Rhabditida</taxon>
        <taxon>Tylenchina</taxon>
        <taxon>Panagrolaimomorpha</taxon>
        <taxon>Strongyloidoidea</taxon>
        <taxon>Steinernematidae</taxon>
        <taxon>Steinernema</taxon>
    </lineage>
</organism>
<feature type="compositionally biased region" description="Polar residues" evidence="1">
    <location>
        <begin position="102"/>
        <end position="119"/>
    </location>
</feature>
<protein>
    <submittedName>
        <fullName evidence="3">Uncharacterized protein</fullName>
    </submittedName>
</protein>
<evidence type="ECO:0000256" key="1">
    <source>
        <dbReference type="SAM" id="MobiDB-lite"/>
    </source>
</evidence>
<feature type="compositionally biased region" description="Pro residues" evidence="1">
    <location>
        <begin position="48"/>
        <end position="62"/>
    </location>
</feature>
<dbReference type="Proteomes" id="UP000298663">
    <property type="component" value="Unassembled WGS sequence"/>
</dbReference>
<name>A0A4U5NVN5_STECR</name>
<evidence type="ECO:0000313" key="3">
    <source>
        <dbReference type="EMBL" id="TKR87330.1"/>
    </source>
</evidence>
<comment type="caution">
    <text evidence="3">The sequence shown here is derived from an EMBL/GenBank/DDBJ whole genome shotgun (WGS) entry which is preliminary data.</text>
</comment>
<accession>A0A4U5NVN5</accession>
<dbReference type="EMBL" id="AZBU02000003">
    <property type="protein sequence ID" value="TKR87330.1"/>
    <property type="molecule type" value="Genomic_DNA"/>
</dbReference>
<feature type="transmembrane region" description="Helical" evidence="2">
    <location>
        <begin position="12"/>
        <end position="36"/>
    </location>
</feature>
<dbReference type="AlphaFoldDB" id="A0A4U5NVN5"/>
<gene>
    <name evidence="3" type="ORF">L596_011743</name>
</gene>
<evidence type="ECO:0000313" key="4">
    <source>
        <dbReference type="Proteomes" id="UP000298663"/>
    </source>
</evidence>
<reference evidence="3 4" key="2">
    <citation type="journal article" date="2019" name="G3 (Bethesda)">
        <title>Hybrid Assembly of the Genome of the Entomopathogenic Nematode Steinernema carpocapsae Identifies the X-Chromosome.</title>
        <authorList>
            <person name="Serra L."/>
            <person name="Macchietto M."/>
            <person name="Macias-Munoz A."/>
            <person name="McGill C.J."/>
            <person name="Rodriguez I.M."/>
            <person name="Rodriguez B."/>
            <person name="Murad R."/>
            <person name="Mortazavi A."/>
        </authorList>
    </citation>
    <scope>NUCLEOTIDE SEQUENCE [LARGE SCALE GENOMIC DNA]</scope>
    <source>
        <strain evidence="3 4">ALL</strain>
    </source>
</reference>
<feature type="region of interest" description="Disordered" evidence="1">
    <location>
        <begin position="44"/>
        <end position="66"/>
    </location>
</feature>
<feature type="region of interest" description="Disordered" evidence="1">
    <location>
        <begin position="78"/>
        <end position="147"/>
    </location>
</feature>
<sequence length="147" mass="15407">MEDLLRVAITNFVIIGYVFVGIFGVFTLSQCILIWFKLKKLPKTRPGPSTPPPPPPPAPPGPTTIACTATQTCASAQPIAAPQRACSPNPVRHALVSPAPNTPTCATHTSTTQVESTYEATDKLMGPAPAPPPPSRPSSSTVPELKS</sequence>
<proteinExistence type="predicted"/>
<keyword evidence="4" id="KW-1185">Reference proteome</keyword>
<reference evidence="3 4" key="1">
    <citation type="journal article" date="2015" name="Genome Biol.">
        <title>Comparative genomics of Steinernema reveals deeply conserved gene regulatory networks.</title>
        <authorList>
            <person name="Dillman A.R."/>
            <person name="Macchietto M."/>
            <person name="Porter C.F."/>
            <person name="Rogers A."/>
            <person name="Williams B."/>
            <person name="Antoshechkin I."/>
            <person name="Lee M.M."/>
            <person name="Goodwin Z."/>
            <person name="Lu X."/>
            <person name="Lewis E.E."/>
            <person name="Goodrich-Blair H."/>
            <person name="Stock S.P."/>
            <person name="Adams B.J."/>
            <person name="Sternberg P.W."/>
            <person name="Mortazavi A."/>
        </authorList>
    </citation>
    <scope>NUCLEOTIDE SEQUENCE [LARGE SCALE GENOMIC DNA]</scope>
    <source>
        <strain evidence="3 4">ALL</strain>
    </source>
</reference>
<keyword evidence="2" id="KW-0812">Transmembrane</keyword>
<keyword evidence="2" id="KW-0472">Membrane</keyword>